<dbReference type="AlphaFoldDB" id="A0A653CAI3"/>
<dbReference type="InterPro" id="IPR036259">
    <property type="entry name" value="MFS_trans_sf"/>
</dbReference>
<evidence type="ECO:0000256" key="3">
    <source>
        <dbReference type="ARBA" id="ARBA00022692"/>
    </source>
</evidence>
<protein>
    <recommendedName>
        <fullName evidence="10">Major facilitator superfamily (MFS) profile domain-containing protein</fullName>
    </recommendedName>
</protein>
<name>A0A653CAI3_CALMS</name>
<accession>A0A653CAI3</accession>
<keyword evidence="2" id="KW-1003">Cell membrane</keyword>
<comment type="similarity">
    <text evidence="7">Belongs to the major facilitator superfamily. Sugar transporter (TC 2.A.1.1) family. Trehalose transporter subfamily.</text>
</comment>
<dbReference type="EMBL" id="CAACVG010007285">
    <property type="protein sequence ID" value="VEN44659.1"/>
    <property type="molecule type" value="Genomic_DNA"/>
</dbReference>
<feature type="transmembrane region" description="Helical" evidence="9">
    <location>
        <begin position="350"/>
        <end position="376"/>
    </location>
</feature>
<evidence type="ECO:0000256" key="2">
    <source>
        <dbReference type="ARBA" id="ARBA00022475"/>
    </source>
</evidence>
<evidence type="ECO:0000256" key="9">
    <source>
        <dbReference type="SAM" id="Phobius"/>
    </source>
</evidence>
<keyword evidence="6" id="KW-0325">Glycoprotein</keyword>
<evidence type="ECO:0000256" key="5">
    <source>
        <dbReference type="ARBA" id="ARBA00023136"/>
    </source>
</evidence>
<dbReference type="InterPro" id="IPR005828">
    <property type="entry name" value="MFS_sugar_transport-like"/>
</dbReference>
<dbReference type="Gene3D" id="1.20.1250.20">
    <property type="entry name" value="MFS general substrate transporter like domains"/>
    <property type="match status" value="1"/>
</dbReference>
<feature type="transmembrane region" description="Helical" evidence="9">
    <location>
        <begin position="172"/>
        <end position="190"/>
    </location>
</feature>
<evidence type="ECO:0000256" key="4">
    <source>
        <dbReference type="ARBA" id="ARBA00022989"/>
    </source>
</evidence>
<dbReference type="InterPro" id="IPR005829">
    <property type="entry name" value="Sugar_transporter_CS"/>
</dbReference>
<dbReference type="OrthoDB" id="6133115at2759"/>
<dbReference type="PANTHER" id="PTHR48021:SF46">
    <property type="entry name" value="MAJOR FACILITATOR SUPERFAMILY (MFS) PROFILE DOMAIN-CONTAINING PROTEIN"/>
    <property type="match status" value="1"/>
</dbReference>
<evidence type="ECO:0000256" key="6">
    <source>
        <dbReference type="ARBA" id="ARBA00023180"/>
    </source>
</evidence>
<dbReference type="PROSITE" id="PS00217">
    <property type="entry name" value="SUGAR_TRANSPORT_2"/>
    <property type="match status" value="1"/>
</dbReference>
<dbReference type="Pfam" id="PF00083">
    <property type="entry name" value="Sugar_tr"/>
    <property type="match status" value="1"/>
</dbReference>
<dbReference type="InterPro" id="IPR050549">
    <property type="entry name" value="MFS_Trehalose_Transporter"/>
</dbReference>
<keyword evidence="12" id="KW-1185">Reference proteome</keyword>
<dbReference type="SUPFAM" id="SSF103473">
    <property type="entry name" value="MFS general substrate transporter"/>
    <property type="match status" value="1"/>
</dbReference>
<evidence type="ECO:0000256" key="7">
    <source>
        <dbReference type="ARBA" id="ARBA00024348"/>
    </source>
</evidence>
<keyword evidence="5 9" id="KW-0472">Membrane</keyword>
<comment type="subcellular location">
    <subcellularLocation>
        <location evidence="1">Cell membrane</location>
        <topology evidence="1">Multi-pass membrane protein</topology>
    </subcellularLocation>
</comment>
<evidence type="ECO:0000259" key="10">
    <source>
        <dbReference type="PROSITE" id="PS50850"/>
    </source>
</evidence>
<feature type="transmembrane region" description="Helical" evidence="9">
    <location>
        <begin position="388"/>
        <end position="410"/>
    </location>
</feature>
<dbReference type="PANTHER" id="PTHR48021">
    <property type="match status" value="1"/>
</dbReference>
<keyword evidence="4 9" id="KW-1133">Transmembrane helix</keyword>
<evidence type="ECO:0000313" key="11">
    <source>
        <dbReference type="EMBL" id="VEN44659.1"/>
    </source>
</evidence>
<feature type="transmembrane region" description="Helical" evidence="9">
    <location>
        <begin position="316"/>
        <end position="338"/>
    </location>
</feature>
<dbReference type="Proteomes" id="UP000410492">
    <property type="component" value="Unassembled WGS sequence"/>
</dbReference>
<reference evidence="11 12" key="1">
    <citation type="submission" date="2019-01" db="EMBL/GenBank/DDBJ databases">
        <authorList>
            <person name="Sayadi A."/>
        </authorList>
    </citation>
    <scope>NUCLEOTIDE SEQUENCE [LARGE SCALE GENOMIC DNA]</scope>
</reference>
<gene>
    <name evidence="11" type="ORF">CALMAC_LOCUS7371</name>
</gene>
<dbReference type="GO" id="GO:0005886">
    <property type="term" value="C:plasma membrane"/>
    <property type="evidence" value="ECO:0007669"/>
    <property type="project" value="UniProtKB-SubCell"/>
</dbReference>
<organism evidence="11 12">
    <name type="scientific">Callosobruchus maculatus</name>
    <name type="common">Southern cowpea weevil</name>
    <name type="synonym">Pulse bruchid</name>
    <dbReference type="NCBI Taxonomy" id="64391"/>
    <lineage>
        <taxon>Eukaryota</taxon>
        <taxon>Metazoa</taxon>
        <taxon>Ecdysozoa</taxon>
        <taxon>Arthropoda</taxon>
        <taxon>Hexapoda</taxon>
        <taxon>Insecta</taxon>
        <taxon>Pterygota</taxon>
        <taxon>Neoptera</taxon>
        <taxon>Endopterygota</taxon>
        <taxon>Coleoptera</taxon>
        <taxon>Polyphaga</taxon>
        <taxon>Cucujiformia</taxon>
        <taxon>Chrysomeloidea</taxon>
        <taxon>Chrysomelidae</taxon>
        <taxon>Bruchinae</taxon>
        <taxon>Bruchini</taxon>
        <taxon>Callosobruchus</taxon>
    </lineage>
</organism>
<evidence type="ECO:0000313" key="12">
    <source>
        <dbReference type="Proteomes" id="UP000410492"/>
    </source>
</evidence>
<feature type="transmembrane region" description="Helical" evidence="9">
    <location>
        <begin position="416"/>
        <end position="435"/>
    </location>
</feature>
<proteinExistence type="inferred from homology"/>
<dbReference type="GO" id="GO:0022857">
    <property type="term" value="F:transmembrane transporter activity"/>
    <property type="evidence" value="ECO:0007669"/>
    <property type="project" value="InterPro"/>
</dbReference>
<keyword evidence="3 9" id="KW-0812">Transmembrane</keyword>
<feature type="region of interest" description="Disordered" evidence="8">
    <location>
        <begin position="470"/>
        <end position="489"/>
    </location>
</feature>
<feature type="transmembrane region" description="Helical" evidence="9">
    <location>
        <begin position="144"/>
        <end position="166"/>
    </location>
</feature>
<evidence type="ECO:0000256" key="1">
    <source>
        <dbReference type="ARBA" id="ARBA00004651"/>
    </source>
</evidence>
<feature type="transmembrane region" description="Helical" evidence="9">
    <location>
        <begin position="59"/>
        <end position="80"/>
    </location>
</feature>
<sequence length="489" mass="54113">MKLACKIASRRRRQYLACASAALCVVSAEMHFGWSSPSIPILASGEYYFTITEDQASWLAVLLLAGTVVGAFFAGAFANILGRKKMVLLTVVPLLVGWLMIASANNLLILDAARFIAGLSNGLCFSTIPMYLGEVSEPDIRGMLSTLGPICIALGILLINVLGNYIALHTTAYIASIFPAILFFTFLWMPESPTYLLQEKKEEAAKKNLVLLRGEEEGKKELDRLVEYMKNEPEENASWCDLFTCKVNRKAMLIAYGLRTTQQLCGTTFIIFYCKTLFVESKEFLSPNAATILYGLLQLLFSFVASFVIDKFGRKPLLIVSLVGASTAMLVLSVFAYFEKNIQVDLSHLTYIPFSCLMINVAFTSIGIATIPLVMVGEMFAAKIRPKAVCVSTIYYSLFGLVVTELYFFVGESYGMYFPFLICTLVGFAIILFVVRVVPETKGKTLEDIQKELAETVVRKKIGRSQIGLENFNGMASPPSDNDRHNSKT</sequence>
<evidence type="ECO:0000256" key="8">
    <source>
        <dbReference type="SAM" id="MobiDB-lite"/>
    </source>
</evidence>
<dbReference type="FunFam" id="1.20.1250.20:FF:000055">
    <property type="entry name" value="Facilitated trehalose transporter Tret1-2 homolog"/>
    <property type="match status" value="1"/>
</dbReference>
<dbReference type="PROSITE" id="PS00216">
    <property type="entry name" value="SUGAR_TRANSPORT_1"/>
    <property type="match status" value="1"/>
</dbReference>
<dbReference type="InterPro" id="IPR020846">
    <property type="entry name" value="MFS_dom"/>
</dbReference>
<dbReference type="PROSITE" id="PS50850">
    <property type="entry name" value="MFS"/>
    <property type="match status" value="1"/>
</dbReference>
<feature type="domain" description="Major facilitator superfamily (MFS) profile" evidence="10">
    <location>
        <begin position="1"/>
        <end position="442"/>
    </location>
</feature>
<feature type="transmembrane region" description="Helical" evidence="9">
    <location>
        <begin position="87"/>
        <end position="109"/>
    </location>
</feature>
<feature type="transmembrane region" description="Helical" evidence="9">
    <location>
        <begin position="292"/>
        <end position="309"/>
    </location>
</feature>